<dbReference type="STRING" id="1029756.W911_14010"/>
<dbReference type="OrthoDB" id="9805007at2"/>
<dbReference type="Proteomes" id="UP000018542">
    <property type="component" value="Chromosome"/>
</dbReference>
<evidence type="ECO:0000313" key="10">
    <source>
        <dbReference type="Proteomes" id="UP000018542"/>
    </source>
</evidence>
<dbReference type="GO" id="GO:0019843">
    <property type="term" value="F:rRNA binding"/>
    <property type="evidence" value="ECO:0007669"/>
    <property type="project" value="UniProtKB-UniRule"/>
</dbReference>
<dbReference type="KEGG" id="hni:W911_14010"/>
<evidence type="ECO:0000256" key="3">
    <source>
        <dbReference type="ARBA" id="ARBA00022980"/>
    </source>
</evidence>
<dbReference type="NCBIfam" id="TIGR03654">
    <property type="entry name" value="L6_bact"/>
    <property type="match status" value="1"/>
</dbReference>
<dbReference type="SUPFAM" id="SSF56053">
    <property type="entry name" value="Ribosomal protein L6"/>
    <property type="match status" value="2"/>
</dbReference>
<feature type="domain" description="Large ribosomal subunit protein uL6 alpha-beta" evidence="8">
    <location>
        <begin position="11"/>
        <end position="82"/>
    </location>
</feature>
<evidence type="ECO:0000256" key="6">
    <source>
        <dbReference type="RuleBase" id="RU003869"/>
    </source>
</evidence>
<dbReference type="GO" id="GO:0003735">
    <property type="term" value="F:structural constituent of ribosome"/>
    <property type="evidence" value="ECO:0007669"/>
    <property type="project" value="UniProtKB-UniRule"/>
</dbReference>
<keyword evidence="10" id="KW-1185">Reference proteome</keyword>
<evidence type="ECO:0000256" key="4">
    <source>
        <dbReference type="ARBA" id="ARBA00023274"/>
    </source>
</evidence>
<evidence type="ECO:0000256" key="5">
    <source>
        <dbReference type="HAMAP-Rule" id="MF_01365"/>
    </source>
</evidence>
<dbReference type="AlphaFoldDB" id="V5SGW9"/>
<keyword evidence="1 5" id="KW-0699">rRNA-binding</keyword>
<evidence type="ECO:0000259" key="8">
    <source>
        <dbReference type="Pfam" id="PF00347"/>
    </source>
</evidence>
<dbReference type="InterPro" id="IPR000702">
    <property type="entry name" value="Ribosomal_uL6-like"/>
</dbReference>
<dbReference type="Pfam" id="PF00347">
    <property type="entry name" value="Ribosomal_L6"/>
    <property type="match status" value="2"/>
</dbReference>
<dbReference type="PANTHER" id="PTHR11655:SF14">
    <property type="entry name" value="LARGE RIBOSOMAL SUBUNIT PROTEIN UL6M"/>
    <property type="match status" value="1"/>
</dbReference>
<dbReference type="PATRIC" id="fig|1029756.8.peg.2916"/>
<evidence type="ECO:0000256" key="2">
    <source>
        <dbReference type="ARBA" id="ARBA00022884"/>
    </source>
</evidence>
<sequence>MSRIGKKPVPVPAAVTATVNGQTVTMKGSKGELSFTLPEELKVEKTDDGITLSMVEDTKKARSMWGMSRSMVQNLITGVTEGYTHTLEIHGVGFKAAMKGKDQLTLSVGFSHDVVHTIPDGVDVKVGGAKQEVVTVSGIDKQLVGQVAAVIRASRKPEPYQGKGVRFKGEHVFRKEGKKK</sequence>
<dbReference type="FunFam" id="3.90.930.12:FF:000002">
    <property type="entry name" value="50S ribosomal protein L6"/>
    <property type="match status" value="1"/>
</dbReference>
<comment type="similarity">
    <text evidence="5 6">Belongs to the universal ribosomal protein uL6 family.</text>
</comment>
<keyword evidence="2 5" id="KW-0694">RNA-binding</keyword>
<dbReference type="PIRSF" id="PIRSF002162">
    <property type="entry name" value="Ribosomal_L6"/>
    <property type="match status" value="1"/>
</dbReference>
<dbReference type="GO" id="GO:0002181">
    <property type="term" value="P:cytoplasmic translation"/>
    <property type="evidence" value="ECO:0007669"/>
    <property type="project" value="TreeGrafter"/>
</dbReference>
<dbReference type="HAMAP" id="MF_01365_B">
    <property type="entry name" value="Ribosomal_uL6_B"/>
    <property type="match status" value="1"/>
</dbReference>
<evidence type="ECO:0000256" key="1">
    <source>
        <dbReference type="ARBA" id="ARBA00022730"/>
    </source>
</evidence>
<dbReference type="HOGENOM" id="CLU_065464_1_2_5"/>
<dbReference type="EMBL" id="CP006912">
    <property type="protein sequence ID" value="AHB49280.1"/>
    <property type="molecule type" value="Genomic_DNA"/>
</dbReference>
<dbReference type="Gene3D" id="3.90.930.12">
    <property type="entry name" value="Ribosomal protein L6, alpha-beta domain"/>
    <property type="match status" value="2"/>
</dbReference>
<name>V5SGW9_9HYPH</name>
<comment type="function">
    <text evidence="5 7">This protein binds to the 23S rRNA, and is important in its secondary structure. It is located near the subunit interface in the base of the L7/L12 stalk, and near the tRNA binding site of the peptidyltransferase center.</text>
</comment>
<dbReference type="InterPro" id="IPR036789">
    <property type="entry name" value="Ribosomal_uL6-like_a/b-dom_sf"/>
</dbReference>
<feature type="domain" description="Large ribosomal subunit protein uL6 alpha-beta" evidence="8">
    <location>
        <begin position="91"/>
        <end position="167"/>
    </location>
</feature>
<keyword evidence="4 5" id="KW-0687">Ribonucleoprotein</keyword>
<dbReference type="RefSeq" id="WP_023788122.1">
    <property type="nucleotide sequence ID" value="NC_022997.1"/>
</dbReference>
<evidence type="ECO:0000256" key="7">
    <source>
        <dbReference type="RuleBase" id="RU003870"/>
    </source>
</evidence>
<keyword evidence="3 5" id="KW-0689">Ribosomal protein</keyword>
<gene>
    <name evidence="5" type="primary">rplF</name>
    <name evidence="9" type="ORF">W911_14010</name>
</gene>
<accession>V5SGW9</accession>
<dbReference type="InterPro" id="IPR019906">
    <property type="entry name" value="Ribosomal_uL6_bac-type"/>
</dbReference>
<comment type="subunit">
    <text evidence="5">Part of the 50S ribosomal subunit.</text>
</comment>
<organism evidence="9 10">
    <name type="scientific">Hyphomicrobium nitrativorans NL23</name>
    <dbReference type="NCBI Taxonomy" id="1029756"/>
    <lineage>
        <taxon>Bacteria</taxon>
        <taxon>Pseudomonadati</taxon>
        <taxon>Pseudomonadota</taxon>
        <taxon>Alphaproteobacteria</taxon>
        <taxon>Hyphomicrobiales</taxon>
        <taxon>Hyphomicrobiaceae</taxon>
        <taxon>Hyphomicrobium</taxon>
    </lineage>
</organism>
<proteinExistence type="inferred from homology"/>
<dbReference type="InterPro" id="IPR020040">
    <property type="entry name" value="Ribosomal_uL6_a/b-dom"/>
</dbReference>
<dbReference type="GO" id="GO:0022625">
    <property type="term" value="C:cytosolic large ribosomal subunit"/>
    <property type="evidence" value="ECO:0007669"/>
    <property type="project" value="UniProtKB-UniRule"/>
</dbReference>
<dbReference type="PRINTS" id="PR00059">
    <property type="entry name" value="RIBOSOMALL6"/>
</dbReference>
<dbReference type="PANTHER" id="PTHR11655">
    <property type="entry name" value="60S/50S RIBOSOMAL PROTEIN L6/L9"/>
    <property type="match status" value="1"/>
</dbReference>
<reference evidence="9 10" key="1">
    <citation type="journal article" date="2014" name="Genome Announc.">
        <title>Complete Genome Sequence of Hyphomicrobium nitrativorans Strain NL23, a Denitrifying Bacterium Isolated from Biofilm of a Methanol-Fed Denitrification System Treating Seawater at the Montreal Biodome.</title>
        <authorList>
            <person name="Martineau C."/>
            <person name="Villeneuve C."/>
            <person name="Mauffrey F."/>
            <person name="Villemur R."/>
        </authorList>
    </citation>
    <scope>NUCLEOTIDE SEQUENCE [LARGE SCALE GENOMIC DNA]</scope>
    <source>
        <strain evidence="9">NL23</strain>
    </source>
</reference>
<protein>
    <recommendedName>
        <fullName evidence="5">Large ribosomal subunit protein uL6</fullName>
    </recommendedName>
</protein>
<evidence type="ECO:0000313" key="9">
    <source>
        <dbReference type="EMBL" id="AHB49280.1"/>
    </source>
</evidence>